<dbReference type="Pfam" id="PF23254">
    <property type="entry name" value="KH_PARP14_8"/>
    <property type="match status" value="1"/>
</dbReference>
<reference evidence="13" key="2">
    <citation type="submission" date="2025-09" db="UniProtKB">
        <authorList>
            <consortium name="Ensembl"/>
        </authorList>
    </citation>
    <scope>IDENTIFICATION</scope>
</reference>
<dbReference type="InterPro" id="IPR012677">
    <property type="entry name" value="Nucleotide-bd_a/b_plait_sf"/>
</dbReference>
<protein>
    <recommendedName>
        <fullName evidence="7">Poly [ADP-ribose] polymerase</fullName>
        <shortName evidence="7">PARP</shortName>
        <ecNumber evidence="7">2.4.2.-</ecNumber>
    </recommendedName>
</protein>
<dbReference type="Pfam" id="PF23085">
    <property type="entry name" value="RRM_PARP14_3"/>
    <property type="match status" value="1"/>
</dbReference>
<dbReference type="Pfam" id="PF23222">
    <property type="entry name" value="RRM_PARP14_1"/>
    <property type="match status" value="1"/>
</dbReference>
<feature type="domain" description="Macro" evidence="12">
    <location>
        <begin position="936"/>
        <end position="1124"/>
    </location>
</feature>
<reference evidence="13" key="1">
    <citation type="submission" date="2025-08" db="UniProtKB">
        <authorList>
            <consortium name="Ensembl"/>
        </authorList>
    </citation>
    <scope>IDENTIFICATION</scope>
</reference>
<feature type="domain" description="WWE" evidence="10">
    <location>
        <begin position="1457"/>
        <end position="1534"/>
    </location>
</feature>
<dbReference type="CDD" id="cd02907">
    <property type="entry name" value="Macro_Af1521_BAL-like"/>
    <property type="match status" value="1"/>
</dbReference>
<feature type="compositionally biased region" description="Basic and acidic residues" evidence="9">
    <location>
        <begin position="79"/>
        <end position="92"/>
    </location>
</feature>
<comment type="subcellular location">
    <subcellularLocation>
        <location evidence="1">Nucleus</location>
    </subcellularLocation>
</comment>
<dbReference type="InterPro" id="IPR057045">
    <property type="entry name" value="PARP14_KH_3"/>
</dbReference>
<keyword evidence="8" id="KW-0175">Coiled coil</keyword>
<dbReference type="InterPro" id="IPR057043">
    <property type="entry name" value="PARP14_KH_2"/>
</dbReference>
<evidence type="ECO:0000256" key="7">
    <source>
        <dbReference type="RuleBase" id="RU362114"/>
    </source>
</evidence>
<dbReference type="Pfam" id="PF23252">
    <property type="entry name" value="KH_PARP14_5"/>
    <property type="match status" value="1"/>
</dbReference>
<keyword evidence="3 7" id="KW-0808">Transferase</keyword>
<name>A0A8B9CQV1_9AVES</name>
<proteinExistence type="inferred from homology"/>
<dbReference type="SUPFAM" id="SSF56399">
    <property type="entry name" value="ADP-ribosylation"/>
    <property type="match status" value="1"/>
</dbReference>
<keyword evidence="2 7" id="KW-0328">Glycosyltransferase</keyword>
<dbReference type="InterPro" id="IPR043472">
    <property type="entry name" value="Macro_dom-like"/>
</dbReference>
<dbReference type="Gene3D" id="3.40.220.10">
    <property type="entry name" value="Leucine Aminopeptidase, subunit E, domain 1"/>
    <property type="match status" value="3"/>
</dbReference>
<dbReference type="Ensembl" id="ENSABRT00000032130.1">
    <property type="protein sequence ID" value="ENSABRP00000022905.1"/>
    <property type="gene ID" value="ENSABRG00000019336.1"/>
</dbReference>
<dbReference type="EC" id="2.4.2.-" evidence="7"/>
<keyword evidence="4 7" id="KW-0520">NAD</keyword>
<evidence type="ECO:0000256" key="3">
    <source>
        <dbReference type="ARBA" id="ARBA00022679"/>
    </source>
</evidence>
<feature type="coiled-coil region" evidence="8">
    <location>
        <begin position="397"/>
        <end position="425"/>
    </location>
</feature>
<organism evidence="13 14">
    <name type="scientific">Anser brachyrhynchus</name>
    <name type="common">Pink-footed goose</name>
    <dbReference type="NCBI Taxonomy" id="132585"/>
    <lineage>
        <taxon>Eukaryota</taxon>
        <taxon>Metazoa</taxon>
        <taxon>Chordata</taxon>
        <taxon>Craniata</taxon>
        <taxon>Vertebrata</taxon>
        <taxon>Euteleostomi</taxon>
        <taxon>Archelosauria</taxon>
        <taxon>Archosauria</taxon>
        <taxon>Dinosauria</taxon>
        <taxon>Saurischia</taxon>
        <taxon>Theropoda</taxon>
        <taxon>Coelurosauria</taxon>
        <taxon>Aves</taxon>
        <taxon>Neognathae</taxon>
        <taxon>Galloanserae</taxon>
        <taxon>Anseriformes</taxon>
        <taxon>Anatidae</taxon>
        <taxon>Anserinae</taxon>
        <taxon>Anser</taxon>
    </lineage>
</organism>
<evidence type="ECO:0000256" key="5">
    <source>
        <dbReference type="ARBA" id="ARBA00023242"/>
    </source>
</evidence>
<dbReference type="Pfam" id="PF23251">
    <property type="entry name" value="KH_PARP14_4"/>
    <property type="match status" value="1"/>
</dbReference>
<dbReference type="Gene3D" id="3.30.70.330">
    <property type="match status" value="1"/>
</dbReference>
<dbReference type="InterPro" id="IPR057050">
    <property type="entry name" value="RRM_PARP14_2"/>
</dbReference>
<dbReference type="InterPro" id="IPR004170">
    <property type="entry name" value="WWE_dom"/>
</dbReference>
<evidence type="ECO:0000256" key="9">
    <source>
        <dbReference type="SAM" id="MobiDB-lite"/>
    </source>
</evidence>
<dbReference type="InterPro" id="IPR057048">
    <property type="entry name" value="PARP14_KH_6"/>
</dbReference>
<evidence type="ECO:0000259" key="10">
    <source>
        <dbReference type="PROSITE" id="PS50918"/>
    </source>
</evidence>
<evidence type="ECO:0000313" key="14">
    <source>
        <dbReference type="Proteomes" id="UP000694426"/>
    </source>
</evidence>
<dbReference type="Proteomes" id="UP000694426">
    <property type="component" value="Unplaced"/>
</dbReference>
<feature type="domain" description="Macro" evidence="12">
    <location>
        <begin position="1148"/>
        <end position="1319"/>
    </location>
</feature>
<dbReference type="Gene3D" id="3.30.720.50">
    <property type="match status" value="1"/>
</dbReference>
<dbReference type="GO" id="GO:0005737">
    <property type="term" value="C:cytoplasm"/>
    <property type="evidence" value="ECO:0007669"/>
    <property type="project" value="TreeGrafter"/>
</dbReference>
<dbReference type="InterPro" id="IPR054596">
    <property type="entry name" value="PARP14_WWE"/>
</dbReference>
<dbReference type="InterPro" id="IPR057047">
    <property type="entry name" value="PARP14_KH_5"/>
</dbReference>
<dbReference type="GO" id="GO:0003950">
    <property type="term" value="F:NAD+ poly-ADP-ribosyltransferase activity"/>
    <property type="evidence" value="ECO:0007669"/>
    <property type="project" value="UniProtKB-UniRule"/>
</dbReference>
<dbReference type="GO" id="GO:0003714">
    <property type="term" value="F:transcription corepressor activity"/>
    <property type="evidence" value="ECO:0007669"/>
    <property type="project" value="TreeGrafter"/>
</dbReference>
<dbReference type="GO" id="GO:1990404">
    <property type="term" value="F:NAD+-protein mono-ADP-ribosyltransferase activity"/>
    <property type="evidence" value="ECO:0007669"/>
    <property type="project" value="TreeGrafter"/>
</dbReference>
<keyword evidence="14" id="KW-1185">Reference proteome</keyword>
<feature type="domain" description="Macro" evidence="12">
    <location>
        <begin position="746"/>
        <end position="933"/>
    </location>
</feature>
<evidence type="ECO:0000259" key="12">
    <source>
        <dbReference type="PROSITE" id="PS51154"/>
    </source>
</evidence>
<sequence length="1734" mass="194930">MSGPRAAAFPLLVRGDWGAGEPPAALRKKLLLYFQSHKRSGGGECELRDGPGHLLVCFARPDGEEALQKTESSPPDSDLQERSHSVESIAEKSAEMSPSVVLENVQGCNAKYISMLLENISGLGVDDEFIVEMIPELNVAVATFLKSIDTQEFVNKCEQNKRFKKFNMTARLLEVTCSIKAENIPDNISTDYITVYFESARNGGGPVSDIQLLPEESSAIITFCDHKDLKTVLEKQHLLEQTPISVHPYYHSLGTALYGEERPVIKMPDPVVVSLDPYVWQFLQRQDRLIQDINQEMAICHCCIKWPQTDCVNPEITLCPSSSMSEQKKLMVKLVKTWKQDASTEFSRIMSHYTAIKCKVNSADWKDVKNRLVEGSALITTDISEETVVIAGTRAAVDSAEKEVRKCMEKAMKESERKKQSIEISVSVIPGKYALLRNAGLEENIHKEYPQLKIFYDDTIKTVQLCGLPAEVYKIKADLLERVLNMPRTSINIDHYVFLYLQRENNKTMSDTLFTVKNINAFYELEDDTVVLYGDSPKDLLEAEKQIKTGLAYKSIDVEDSAVIKKKEWSRQLAFLHKKYNSSQETVVIDEHVGKESRVVITGFSKTVEKVYQNLYDFIDRNTHVEKVIPAKSVAVLQFVEKEKSGVYQELGKKGVTVHFHTETLCISLSGPKGEVLKAVTLLEKILSSLYWKDVPIDKPGAKEFFTERKDSFVLEAKQKFNCLISLKEKEHQQQSEKVDDTEERKLHYKQTLPDGVEIAVYKGNLCNYPADVVVSASNEDLKHIGGLAEALLQAAGPELQMEYDELVRMNEGLQPGRAVITSAGKLPCKNIIHAVVCRWRKDEAEKCMHLLKEAVKKSLELAETHNHRSIAFPSVSGGIFGFPLQISANSIVSSIKETLEESRGKSSLKEIHLVDITEDKVRVLSEIVKNIFTPKSFSLFLLPTQSTSPRLQEDISVVILLQTDVVVNSVGTDLQFGVGPLCKALLEKAGPELHAEFDKKKQGHIYGQVNVLCTGGCALACKFVLHAVLPGWDRGKGQSLKILEDVVNYCLRKTEELGLNSIAFPAIGTGGFGFPKTVVSKIMFNEVFKFSSSHTLKTLQEVHFVLHPNDTDNIQVGLLRESHPRTNNTPTQRVRELDFISSVSTEVLGVYEMQIGPIMLQVNSGDITKEATEVIVNISNPTFDATSGVFKAIMDAAGSQVKEECAQYAGQVQNGFITTNSGKLSCSKIIHLIHNINVKNQVSKVLNECELRMYTSVAFPAIGTGQAGQSPAKVADEMLDAIVEFASKRTVQHLKEVKIVIFQTNMLKDFYESMKKREDSNSSTPESLISLLKSFFWGRKTSAEKKKPLVLEKKVDIVTFQICGESQEDVNATESWIIKLILKEQFENCISDELIESFNEKQVEALTDLQRRKHVTIQLEKNCSPPCIKISGLSRDVFEVSVEIQKMIKKIKDTQEEQSKSELVYNLVEWRYQRNDKFVAFDKLTNMQLEDAKIAKKPHFTVRIIKKNYVVDLNTLQASDDQGSTINIQRVPKNEELPAKWEDMQDERVKLITLKPSCQEYVEVQNRFQNTCHNLVIEKIERIQNPFLWQTYQIKKKSLCSKNKNEDNEKLLFHGTAASSLSTINYNGFNRGFAGLNAASIGNGTYFAVDASYSAQDTYSRPDTNGRKYMYQARVLTGEYCVGSGGLIIPPPKSSADPTNLYDSVVDNINSPKMFVIFNDIQAYPEYLITFRR</sequence>
<comment type="similarity">
    <text evidence="6">Belongs to the ARTD/PARP family.</text>
</comment>
<dbReference type="FunFam" id="3.90.228.10:FF:000008">
    <property type="entry name" value="Poly [ADP-ribose] polymerase"/>
    <property type="match status" value="1"/>
</dbReference>
<dbReference type="Pfam" id="PF01661">
    <property type="entry name" value="Macro"/>
    <property type="match status" value="3"/>
</dbReference>
<dbReference type="Pfam" id="PF22005">
    <property type="entry name" value="WWE_1"/>
    <property type="match status" value="1"/>
</dbReference>
<feature type="region of interest" description="Disordered" evidence="9">
    <location>
        <begin position="65"/>
        <end position="92"/>
    </location>
</feature>
<keyword evidence="5" id="KW-0539">Nucleus</keyword>
<dbReference type="GeneTree" id="ENSGT00940000154311"/>
<accession>A0A8B9CQV1</accession>
<dbReference type="PROSITE" id="PS51154">
    <property type="entry name" value="MACRO"/>
    <property type="match status" value="3"/>
</dbReference>
<evidence type="ECO:0000256" key="8">
    <source>
        <dbReference type="SAM" id="Coils"/>
    </source>
</evidence>
<dbReference type="CDD" id="cd01439">
    <property type="entry name" value="TCCD_inducible_PARP_like"/>
    <property type="match status" value="1"/>
</dbReference>
<dbReference type="Pfam" id="PF23084">
    <property type="entry name" value="KH_PARP14_1"/>
    <property type="match status" value="1"/>
</dbReference>
<dbReference type="Pfam" id="PF23249">
    <property type="entry name" value="KH_PARP14_3"/>
    <property type="match status" value="1"/>
</dbReference>
<dbReference type="Pfam" id="PF00644">
    <property type="entry name" value="PARP"/>
    <property type="match status" value="1"/>
</dbReference>
<dbReference type="SUPFAM" id="SSF117839">
    <property type="entry name" value="WWE domain"/>
    <property type="match status" value="1"/>
</dbReference>
<dbReference type="GO" id="GO:0005634">
    <property type="term" value="C:nucleus"/>
    <property type="evidence" value="ECO:0007669"/>
    <property type="project" value="UniProtKB-SubCell"/>
</dbReference>
<dbReference type="Pfam" id="PF23245">
    <property type="entry name" value="RRM_PARP14_2"/>
    <property type="match status" value="1"/>
</dbReference>
<dbReference type="PANTHER" id="PTHR14453">
    <property type="entry name" value="PARP/ZINC FINGER CCCH TYPE DOMAIN CONTAINING PROTEIN"/>
    <property type="match status" value="1"/>
</dbReference>
<evidence type="ECO:0000259" key="11">
    <source>
        <dbReference type="PROSITE" id="PS51059"/>
    </source>
</evidence>
<dbReference type="PROSITE" id="PS51059">
    <property type="entry name" value="PARP_CATALYTIC"/>
    <property type="match status" value="1"/>
</dbReference>
<dbReference type="SUPFAM" id="SSF52949">
    <property type="entry name" value="Macro domain-like"/>
    <property type="match status" value="3"/>
</dbReference>
<dbReference type="InterPro" id="IPR002589">
    <property type="entry name" value="Macro_dom"/>
</dbReference>
<dbReference type="InterPro" id="IPR012317">
    <property type="entry name" value="Poly(ADP-ribose)pol_cat_dom"/>
</dbReference>
<evidence type="ECO:0000313" key="13">
    <source>
        <dbReference type="Ensembl" id="ENSABRP00000022905.1"/>
    </source>
</evidence>
<evidence type="ECO:0000256" key="2">
    <source>
        <dbReference type="ARBA" id="ARBA00022676"/>
    </source>
</evidence>
<dbReference type="InterPro" id="IPR057049">
    <property type="entry name" value="PARP14_KH_8"/>
</dbReference>
<dbReference type="InterPro" id="IPR057044">
    <property type="entry name" value="PARP14_KH_1"/>
</dbReference>
<dbReference type="GO" id="GO:0070212">
    <property type="term" value="P:protein poly-ADP-ribosylation"/>
    <property type="evidence" value="ECO:0007669"/>
    <property type="project" value="TreeGrafter"/>
</dbReference>
<dbReference type="InterPro" id="IPR037197">
    <property type="entry name" value="WWE_dom_sf"/>
</dbReference>
<dbReference type="SMART" id="SM00506">
    <property type="entry name" value="A1pp"/>
    <property type="match status" value="3"/>
</dbReference>
<dbReference type="InterPro" id="IPR052056">
    <property type="entry name" value="Mono-ARTD/PARP"/>
</dbReference>
<dbReference type="GO" id="GO:0010629">
    <property type="term" value="P:negative regulation of gene expression"/>
    <property type="evidence" value="ECO:0007669"/>
    <property type="project" value="TreeGrafter"/>
</dbReference>
<dbReference type="InterPro" id="IPR057051">
    <property type="entry name" value="PARP14_RPM_1"/>
</dbReference>
<feature type="domain" description="PARP catalytic" evidence="11">
    <location>
        <begin position="1538"/>
        <end position="1734"/>
    </location>
</feature>
<dbReference type="Pfam" id="PF23253">
    <property type="entry name" value="KH_PARP14_6"/>
    <property type="match status" value="1"/>
</dbReference>
<dbReference type="PROSITE" id="PS50918">
    <property type="entry name" value="WWE"/>
    <property type="match status" value="1"/>
</dbReference>
<evidence type="ECO:0000256" key="4">
    <source>
        <dbReference type="ARBA" id="ARBA00023027"/>
    </source>
</evidence>
<evidence type="ECO:0000256" key="1">
    <source>
        <dbReference type="ARBA" id="ARBA00004123"/>
    </source>
</evidence>
<dbReference type="InterPro" id="IPR057046">
    <property type="entry name" value="PARP14_KH_4"/>
</dbReference>
<dbReference type="Pfam" id="PF23248">
    <property type="entry name" value="KH_PARP14_2"/>
    <property type="match status" value="1"/>
</dbReference>
<dbReference type="PANTHER" id="PTHR14453:SF89">
    <property type="entry name" value="PROTEIN MONO-ADP-RIBOSYLTRANSFERASE PARP14"/>
    <property type="match status" value="1"/>
</dbReference>
<dbReference type="Gene3D" id="3.90.228.10">
    <property type="match status" value="1"/>
</dbReference>
<evidence type="ECO:0000256" key="6">
    <source>
        <dbReference type="ARBA" id="ARBA00024347"/>
    </source>
</evidence>